<evidence type="ECO:0000256" key="4">
    <source>
        <dbReference type="ARBA" id="ARBA00022989"/>
    </source>
</evidence>
<evidence type="ECO:0000313" key="9">
    <source>
        <dbReference type="Proteomes" id="UP000319746"/>
    </source>
</evidence>
<dbReference type="GO" id="GO:0022857">
    <property type="term" value="F:transmembrane transporter activity"/>
    <property type="evidence" value="ECO:0007669"/>
    <property type="project" value="InterPro"/>
</dbReference>
<proteinExistence type="predicted"/>
<evidence type="ECO:0000256" key="7">
    <source>
        <dbReference type="SAM" id="Phobius"/>
    </source>
</evidence>
<accession>A0A543ANZ4</accession>
<feature type="region of interest" description="Disordered" evidence="6">
    <location>
        <begin position="1"/>
        <end position="20"/>
    </location>
</feature>
<feature type="transmembrane region" description="Helical" evidence="7">
    <location>
        <begin position="39"/>
        <end position="60"/>
    </location>
</feature>
<dbReference type="EMBL" id="VFOU01000001">
    <property type="protein sequence ID" value="TQL74288.1"/>
    <property type="molecule type" value="Genomic_DNA"/>
</dbReference>
<dbReference type="AlphaFoldDB" id="A0A543ANZ4"/>
<keyword evidence="2" id="KW-1003">Cell membrane</keyword>
<feature type="transmembrane region" description="Helical" evidence="7">
    <location>
        <begin position="190"/>
        <end position="209"/>
    </location>
</feature>
<dbReference type="PIRSF" id="PIRSF006060">
    <property type="entry name" value="AA_transporter"/>
    <property type="match status" value="1"/>
</dbReference>
<dbReference type="InterPro" id="IPR050367">
    <property type="entry name" value="APC_superfamily"/>
</dbReference>
<keyword evidence="3 7" id="KW-0812">Transmembrane</keyword>
<feature type="transmembrane region" description="Helical" evidence="7">
    <location>
        <begin position="66"/>
        <end position="90"/>
    </location>
</feature>
<sequence length="502" mass="53733">MSSRKSDEAPTSKGNTSGAGEFDSLDGQGLAKVLGNTDILFVGFGAMIGFGWIVLTSGWIQDAGTLGAMLAFMIGGIVMIFVGLVYSELVSAMPFAGGEHNYLLRAMGPRTALFGSWAITGGYISVIMFEAVVIPETLLYWFPGLETIHLWNFADSDVYLTWALIGTVTAVIMCWINVRGIRTASFVQTFIVSFLLVVGVLLIIGVFVGSEPSNAQPLFTGGAPGIVAVMVAVPFLFVGFDVIPQSAEEAKIPPRKIGKLVVFSVLMAMAWYLLIIFTSSMAIPSAELPNHELVTADALSILLGHEFWGSVVIAGGVAGIITSWNAFLIGASRLMFSMARARMIPARFGKLHPRYRTPATAIIFISILAALAPFLGSGMVNWVVNAGSPAIIIAYFLVSIGFVVLRRQEPDMPRPFRVGGPGRTGGIILGSLAIVLTLGMFGIYLPLTPWSTDLGWPAWVMFALWMVIGIYFMTRLPRGIKAGANAEEELIAAAEKKDAASS</sequence>
<organism evidence="8 9">
    <name type="scientific">Enteractinococcus coprophilus</name>
    <dbReference type="NCBI Taxonomy" id="1027633"/>
    <lineage>
        <taxon>Bacteria</taxon>
        <taxon>Bacillati</taxon>
        <taxon>Actinomycetota</taxon>
        <taxon>Actinomycetes</taxon>
        <taxon>Micrococcales</taxon>
        <taxon>Micrococcaceae</taxon>
    </lineage>
</organism>
<evidence type="ECO:0000256" key="2">
    <source>
        <dbReference type="ARBA" id="ARBA00022475"/>
    </source>
</evidence>
<dbReference type="InterPro" id="IPR002293">
    <property type="entry name" value="AA/rel_permease1"/>
</dbReference>
<keyword evidence="9" id="KW-1185">Reference proteome</keyword>
<evidence type="ECO:0000256" key="6">
    <source>
        <dbReference type="SAM" id="MobiDB-lite"/>
    </source>
</evidence>
<comment type="subcellular location">
    <subcellularLocation>
        <location evidence="1">Cell membrane</location>
        <topology evidence="1">Multi-pass membrane protein</topology>
    </subcellularLocation>
</comment>
<feature type="transmembrane region" description="Helical" evidence="7">
    <location>
        <begin position="382"/>
        <end position="405"/>
    </location>
</feature>
<evidence type="ECO:0000313" key="8">
    <source>
        <dbReference type="EMBL" id="TQL74288.1"/>
    </source>
</evidence>
<evidence type="ECO:0000256" key="5">
    <source>
        <dbReference type="ARBA" id="ARBA00023136"/>
    </source>
</evidence>
<dbReference type="Gene3D" id="1.20.1740.10">
    <property type="entry name" value="Amino acid/polyamine transporter I"/>
    <property type="match status" value="1"/>
</dbReference>
<comment type="caution">
    <text evidence="8">The sequence shown here is derived from an EMBL/GenBank/DDBJ whole genome shotgun (WGS) entry which is preliminary data.</text>
</comment>
<feature type="transmembrane region" description="Helical" evidence="7">
    <location>
        <begin position="426"/>
        <end position="444"/>
    </location>
</feature>
<dbReference type="GO" id="GO:0005886">
    <property type="term" value="C:plasma membrane"/>
    <property type="evidence" value="ECO:0007669"/>
    <property type="project" value="UniProtKB-SubCell"/>
</dbReference>
<dbReference type="Proteomes" id="UP000319746">
    <property type="component" value="Unassembled WGS sequence"/>
</dbReference>
<keyword evidence="5 7" id="KW-0472">Membrane</keyword>
<gene>
    <name evidence="8" type="ORF">FB556_0748</name>
</gene>
<feature type="transmembrane region" description="Helical" evidence="7">
    <location>
        <begin position="111"/>
        <end position="134"/>
    </location>
</feature>
<dbReference type="PANTHER" id="PTHR42770">
    <property type="entry name" value="AMINO ACID TRANSPORTER-RELATED"/>
    <property type="match status" value="1"/>
</dbReference>
<feature type="transmembrane region" description="Helical" evidence="7">
    <location>
        <begin position="307"/>
        <end position="336"/>
    </location>
</feature>
<reference evidence="8 9" key="1">
    <citation type="submission" date="2019-06" db="EMBL/GenBank/DDBJ databases">
        <title>Sequencing the genomes of 1000 actinobacteria strains.</title>
        <authorList>
            <person name="Klenk H.-P."/>
        </authorList>
    </citation>
    <scope>NUCLEOTIDE SEQUENCE [LARGE SCALE GENOMIC DNA]</scope>
    <source>
        <strain evidence="8 9">DSM 24083</strain>
    </source>
</reference>
<feature type="transmembrane region" description="Helical" evidence="7">
    <location>
        <begin position="260"/>
        <end position="283"/>
    </location>
</feature>
<feature type="transmembrane region" description="Helical" evidence="7">
    <location>
        <begin position="357"/>
        <end position="376"/>
    </location>
</feature>
<name>A0A543ANZ4_9MICC</name>
<protein>
    <submittedName>
        <fullName evidence="8">Amino acid/polyamine/organocation transporter (APC superfamily)</fullName>
    </submittedName>
</protein>
<dbReference type="Pfam" id="PF13520">
    <property type="entry name" value="AA_permease_2"/>
    <property type="match status" value="1"/>
</dbReference>
<keyword evidence="4 7" id="KW-1133">Transmembrane helix</keyword>
<feature type="transmembrane region" description="Helical" evidence="7">
    <location>
        <begin position="221"/>
        <end position="240"/>
    </location>
</feature>
<dbReference type="RefSeq" id="WP_141864803.1">
    <property type="nucleotide sequence ID" value="NZ_BAABAN010000016.1"/>
</dbReference>
<evidence type="ECO:0000256" key="3">
    <source>
        <dbReference type="ARBA" id="ARBA00022692"/>
    </source>
</evidence>
<feature type="compositionally biased region" description="Basic and acidic residues" evidence="6">
    <location>
        <begin position="1"/>
        <end position="10"/>
    </location>
</feature>
<feature type="transmembrane region" description="Helical" evidence="7">
    <location>
        <begin position="456"/>
        <end position="474"/>
    </location>
</feature>
<dbReference type="OrthoDB" id="138827at2"/>
<dbReference type="PANTHER" id="PTHR42770:SF7">
    <property type="entry name" value="MEMBRANE PROTEIN"/>
    <property type="match status" value="1"/>
</dbReference>
<evidence type="ECO:0000256" key="1">
    <source>
        <dbReference type="ARBA" id="ARBA00004651"/>
    </source>
</evidence>
<feature type="transmembrane region" description="Helical" evidence="7">
    <location>
        <begin position="159"/>
        <end position="178"/>
    </location>
</feature>